<gene>
    <name evidence="2" type="primary">Dyak\GE27627</name>
    <name evidence="2" type="synonym">GE27627</name>
    <name evidence="2" type="ORF">Dyak_GE27627</name>
</gene>
<keyword evidence="3" id="KW-1185">Reference proteome</keyword>
<evidence type="ECO:0000256" key="1">
    <source>
        <dbReference type="SAM" id="SignalP"/>
    </source>
</evidence>
<feature type="signal peptide" evidence="1">
    <location>
        <begin position="1"/>
        <end position="22"/>
    </location>
</feature>
<keyword evidence="1" id="KW-0732">Signal</keyword>
<sequence>MNKAMYFHLLTVLLAVLLSANSTPLEPNAENACEFIRNVAKFPDDENDWWERSKSLANSILDTKIRYTESYRSCKEKVASLQNLKNRGNDLSASSPWAQRIEYLNASSQEYQGGPCSDGEPYIFTYSTDIKNMKNDIRELSQSVKDQNEYHNFVAQIDTNVDTIRNALANFSIPTLTYLTRFPLKKCTLPN</sequence>
<dbReference type="OrthoDB" id="7825698at2759"/>
<name>A0A0R1DRY4_DROYA</name>
<evidence type="ECO:0008006" key="4">
    <source>
        <dbReference type="Google" id="ProtNLM"/>
    </source>
</evidence>
<dbReference type="KEGG" id="dya:Dyak_GE27627"/>
<evidence type="ECO:0000313" key="2">
    <source>
        <dbReference type="EMBL" id="KRJ97809.1"/>
    </source>
</evidence>
<feature type="chain" id="PRO_5006402800" description="Protein TsetseEP domain-containing protein" evidence="1">
    <location>
        <begin position="23"/>
        <end position="191"/>
    </location>
</feature>
<accession>A0A0R1DRY4</accession>
<dbReference type="Proteomes" id="UP000002282">
    <property type="component" value="Chromosome 2L"/>
</dbReference>
<proteinExistence type="predicted"/>
<evidence type="ECO:0000313" key="3">
    <source>
        <dbReference type="Proteomes" id="UP000002282"/>
    </source>
</evidence>
<protein>
    <recommendedName>
        <fullName evidence="4">Protein TsetseEP domain-containing protein</fullName>
    </recommendedName>
</protein>
<reference evidence="2 3" key="2">
    <citation type="journal article" date="2007" name="PLoS Biol.">
        <title>Principles of genome evolution in the Drosophila melanogaster species group.</title>
        <authorList>
            <person name="Ranz J.M."/>
            <person name="Maurin D."/>
            <person name="Chan Y.S."/>
            <person name="von Grotthuss M."/>
            <person name="Hillier L.W."/>
            <person name="Roote J."/>
            <person name="Ashburner M."/>
            <person name="Bergman C.M."/>
        </authorList>
    </citation>
    <scope>NUCLEOTIDE SEQUENCE [LARGE SCALE GENOMIC DNA]</scope>
    <source>
        <strain evidence="3">Tai18E2 / Tucson 14021-0261.01</strain>
    </source>
</reference>
<dbReference type="AlphaFoldDB" id="A0A0R1DRY4"/>
<reference evidence="2 3" key="1">
    <citation type="journal article" date="2007" name="Nature">
        <title>Evolution of genes and genomes on the Drosophila phylogeny.</title>
        <authorList>
            <consortium name="Drosophila 12 Genomes Consortium"/>
            <person name="Clark A.G."/>
            <person name="Eisen M.B."/>
            <person name="Smith D.R."/>
            <person name="Bergman C.M."/>
            <person name="Oliver B."/>
            <person name="Markow T.A."/>
            <person name="Kaufman T.C."/>
            <person name="Kellis M."/>
            <person name="Gelbart W."/>
            <person name="Iyer V.N."/>
            <person name="Pollard D.A."/>
            <person name="Sackton T.B."/>
            <person name="Larracuente A.M."/>
            <person name="Singh N.D."/>
            <person name="Abad J.P."/>
            <person name="Abt D.N."/>
            <person name="Adryan B."/>
            <person name="Aguade M."/>
            <person name="Akashi H."/>
            <person name="Anderson W.W."/>
            <person name="Aquadro C.F."/>
            <person name="Ardell D.H."/>
            <person name="Arguello R."/>
            <person name="Artieri C.G."/>
            <person name="Barbash D.A."/>
            <person name="Barker D."/>
            <person name="Barsanti P."/>
            <person name="Batterham P."/>
            <person name="Batzoglou S."/>
            <person name="Begun D."/>
            <person name="Bhutkar A."/>
            <person name="Blanco E."/>
            <person name="Bosak S.A."/>
            <person name="Bradley R.K."/>
            <person name="Brand A.D."/>
            <person name="Brent M.R."/>
            <person name="Brooks A.N."/>
            <person name="Brown R.H."/>
            <person name="Butlin R.K."/>
            <person name="Caggese C."/>
            <person name="Calvi B.R."/>
            <person name="Bernardo de Carvalho A."/>
            <person name="Caspi A."/>
            <person name="Castrezana S."/>
            <person name="Celniker S.E."/>
            <person name="Chang J.L."/>
            <person name="Chapple C."/>
            <person name="Chatterji S."/>
            <person name="Chinwalla A."/>
            <person name="Civetta A."/>
            <person name="Clifton S.W."/>
            <person name="Comeron J.M."/>
            <person name="Costello J.C."/>
            <person name="Coyne J.A."/>
            <person name="Daub J."/>
            <person name="David R.G."/>
            <person name="Delcher A.L."/>
            <person name="Delehaunty K."/>
            <person name="Do C.B."/>
            <person name="Ebling H."/>
            <person name="Edwards K."/>
            <person name="Eickbush T."/>
            <person name="Evans J.D."/>
            <person name="Filipski A."/>
            <person name="Findeiss S."/>
            <person name="Freyhult E."/>
            <person name="Fulton L."/>
            <person name="Fulton R."/>
            <person name="Garcia A.C."/>
            <person name="Gardiner A."/>
            <person name="Garfield D.A."/>
            <person name="Garvin B.E."/>
            <person name="Gibson G."/>
            <person name="Gilbert D."/>
            <person name="Gnerre S."/>
            <person name="Godfrey J."/>
            <person name="Good R."/>
            <person name="Gotea V."/>
            <person name="Gravely B."/>
            <person name="Greenberg A.J."/>
            <person name="Griffiths-Jones S."/>
            <person name="Gross S."/>
            <person name="Guigo R."/>
            <person name="Gustafson E.A."/>
            <person name="Haerty W."/>
            <person name="Hahn M.W."/>
            <person name="Halligan D.L."/>
            <person name="Halpern A.L."/>
            <person name="Halter G.M."/>
            <person name="Han M.V."/>
            <person name="Heger A."/>
            <person name="Hillier L."/>
            <person name="Hinrichs A.S."/>
            <person name="Holmes I."/>
            <person name="Hoskins R.A."/>
            <person name="Hubisz M.J."/>
            <person name="Hultmark D."/>
            <person name="Huntley M.A."/>
            <person name="Jaffe D.B."/>
            <person name="Jagadeeshan S."/>
            <person name="Jeck W.R."/>
            <person name="Johnson J."/>
            <person name="Jones C.D."/>
            <person name="Jordan W.C."/>
            <person name="Karpen G.H."/>
            <person name="Kataoka E."/>
            <person name="Keightley P.D."/>
            <person name="Kheradpour P."/>
            <person name="Kirkness E.F."/>
            <person name="Koerich L.B."/>
            <person name="Kristiansen K."/>
            <person name="Kudrna D."/>
            <person name="Kulathinal R.J."/>
            <person name="Kumar S."/>
            <person name="Kwok R."/>
            <person name="Lander E."/>
            <person name="Langley C.H."/>
            <person name="Lapoint R."/>
            <person name="Lazzaro B.P."/>
            <person name="Lee S.J."/>
            <person name="Levesque L."/>
            <person name="Li R."/>
            <person name="Lin C.F."/>
            <person name="Lin M.F."/>
            <person name="Lindblad-Toh K."/>
            <person name="Llopart A."/>
            <person name="Long M."/>
            <person name="Low L."/>
            <person name="Lozovsky E."/>
            <person name="Lu J."/>
            <person name="Luo M."/>
            <person name="Machado C.A."/>
            <person name="Makalowski W."/>
            <person name="Marzo M."/>
            <person name="Matsuda M."/>
            <person name="Matzkin L."/>
            <person name="McAllister B."/>
            <person name="McBride C.S."/>
            <person name="McKernan B."/>
            <person name="McKernan K."/>
            <person name="Mendez-Lago M."/>
            <person name="Minx P."/>
            <person name="Mollenhauer M.U."/>
            <person name="Montooth K."/>
            <person name="Mount S.M."/>
            <person name="Mu X."/>
            <person name="Myers E."/>
            <person name="Negre B."/>
            <person name="Newfeld S."/>
            <person name="Nielsen R."/>
            <person name="Noor M.A."/>
            <person name="O'Grady P."/>
            <person name="Pachter L."/>
            <person name="Papaceit M."/>
            <person name="Parisi M.J."/>
            <person name="Parisi M."/>
            <person name="Parts L."/>
            <person name="Pedersen J.S."/>
            <person name="Pesole G."/>
            <person name="Phillippy A.M."/>
            <person name="Ponting C.P."/>
            <person name="Pop M."/>
            <person name="Porcelli D."/>
            <person name="Powell J.R."/>
            <person name="Prohaska S."/>
            <person name="Pruitt K."/>
            <person name="Puig M."/>
            <person name="Quesneville H."/>
            <person name="Ram K.R."/>
            <person name="Rand D."/>
            <person name="Rasmussen M.D."/>
            <person name="Reed L.K."/>
            <person name="Reenan R."/>
            <person name="Reily A."/>
            <person name="Remington K.A."/>
            <person name="Rieger T.T."/>
            <person name="Ritchie M.G."/>
            <person name="Robin C."/>
            <person name="Rogers Y.H."/>
            <person name="Rohde C."/>
            <person name="Rozas J."/>
            <person name="Rubenfield M.J."/>
            <person name="Ruiz A."/>
            <person name="Russo S."/>
            <person name="Salzberg S.L."/>
            <person name="Sanchez-Gracia A."/>
            <person name="Saranga D.J."/>
            <person name="Sato H."/>
            <person name="Schaeffer S.W."/>
            <person name="Schatz M.C."/>
            <person name="Schlenke T."/>
            <person name="Schwartz R."/>
            <person name="Segarra C."/>
            <person name="Singh R.S."/>
            <person name="Sirot L."/>
            <person name="Sirota M."/>
            <person name="Sisneros N.B."/>
            <person name="Smith C.D."/>
            <person name="Smith T.F."/>
            <person name="Spieth J."/>
            <person name="Stage D.E."/>
            <person name="Stark A."/>
            <person name="Stephan W."/>
            <person name="Strausberg R.L."/>
            <person name="Strempel S."/>
            <person name="Sturgill D."/>
            <person name="Sutton G."/>
            <person name="Sutton G.G."/>
            <person name="Tao W."/>
            <person name="Teichmann S."/>
            <person name="Tobari Y.N."/>
            <person name="Tomimura Y."/>
            <person name="Tsolas J.M."/>
            <person name="Valente V.L."/>
            <person name="Venter E."/>
            <person name="Venter J.C."/>
            <person name="Vicario S."/>
            <person name="Vieira F.G."/>
            <person name="Vilella A.J."/>
            <person name="Villasante A."/>
            <person name="Walenz B."/>
            <person name="Wang J."/>
            <person name="Wasserman M."/>
            <person name="Watts T."/>
            <person name="Wilson D."/>
            <person name="Wilson R.K."/>
            <person name="Wing R.A."/>
            <person name="Wolfner M.F."/>
            <person name="Wong A."/>
            <person name="Wong G.K."/>
            <person name="Wu C.I."/>
            <person name="Wu G."/>
            <person name="Yamamoto D."/>
            <person name="Yang H.P."/>
            <person name="Yang S.P."/>
            <person name="Yorke J.A."/>
            <person name="Yoshida K."/>
            <person name="Zdobnov E."/>
            <person name="Zhang P."/>
            <person name="Zhang Y."/>
            <person name="Zimin A.V."/>
            <person name="Baldwin J."/>
            <person name="Abdouelleil A."/>
            <person name="Abdulkadir J."/>
            <person name="Abebe A."/>
            <person name="Abera B."/>
            <person name="Abreu J."/>
            <person name="Acer S.C."/>
            <person name="Aftuck L."/>
            <person name="Alexander A."/>
            <person name="An P."/>
            <person name="Anderson E."/>
            <person name="Anderson S."/>
            <person name="Arachi H."/>
            <person name="Azer M."/>
            <person name="Bachantsang P."/>
            <person name="Barry A."/>
            <person name="Bayul T."/>
            <person name="Berlin A."/>
            <person name="Bessette D."/>
            <person name="Bloom T."/>
            <person name="Blye J."/>
            <person name="Boguslavskiy L."/>
            <person name="Bonnet C."/>
            <person name="Boukhgalter B."/>
            <person name="Bourzgui I."/>
            <person name="Brown A."/>
            <person name="Cahill P."/>
            <person name="Channer S."/>
            <person name="Cheshatsang Y."/>
            <person name="Chuda L."/>
            <person name="Citroen M."/>
            <person name="Collymore A."/>
            <person name="Cooke P."/>
            <person name="Costello M."/>
            <person name="D'Aco K."/>
            <person name="Daza R."/>
            <person name="De Haan G."/>
            <person name="DeGray S."/>
            <person name="DeMaso C."/>
            <person name="Dhargay N."/>
            <person name="Dooley K."/>
            <person name="Dooley E."/>
            <person name="Doricent M."/>
            <person name="Dorje P."/>
            <person name="Dorjee K."/>
            <person name="Dupes A."/>
            <person name="Elong R."/>
            <person name="Falk J."/>
            <person name="Farina A."/>
            <person name="Faro S."/>
            <person name="Ferguson D."/>
            <person name="Fisher S."/>
            <person name="Foley C.D."/>
            <person name="Franke A."/>
            <person name="Friedrich D."/>
            <person name="Gadbois L."/>
            <person name="Gearin G."/>
            <person name="Gearin C.R."/>
            <person name="Giannoukos G."/>
            <person name="Goode T."/>
            <person name="Graham J."/>
            <person name="Grandbois E."/>
            <person name="Grewal S."/>
            <person name="Gyaltsen K."/>
            <person name="Hafez N."/>
            <person name="Hagos B."/>
            <person name="Hall J."/>
            <person name="Henson C."/>
            <person name="Hollinger A."/>
            <person name="Honan T."/>
            <person name="Huard M.D."/>
            <person name="Hughes L."/>
            <person name="Hurhula B."/>
            <person name="Husby M.E."/>
            <person name="Kamat A."/>
            <person name="Kanga B."/>
            <person name="Kashin S."/>
            <person name="Khazanovich D."/>
            <person name="Kisner P."/>
            <person name="Lance K."/>
            <person name="Lara M."/>
            <person name="Lee W."/>
            <person name="Lennon N."/>
            <person name="Letendre F."/>
            <person name="LeVine R."/>
            <person name="Lipovsky A."/>
            <person name="Liu X."/>
            <person name="Liu J."/>
            <person name="Liu S."/>
            <person name="Lokyitsang T."/>
            <person name="Lokyitsang Y."/>
            <person name="Lubonja R."/>
            <person name="Lui A."/>
            <person name="MacDonald P."/>
            <person name="Magnisalis V."/>
            <person name="Maru K."/>
            <person name="Matthews C."/>
            <person name="McCusker W."/>
            <person name="McDonough S."/>
            <person name="Mehta T."/>
            <person name="Meldrim J."/>
            <person name="Meneus L."/>
            <person name="Mihai O."/>
            <person name="Mihalev A."/>
            <person name="Mihova T."/>
            <person name="Mittelman R."/>
            <person name="Mlenga V."/>
            <person name="Montmayeur A."/>
            <person name="Mulrain L."/>
            <person name="Navidi A."/>
            <person name="Naylor J."/>
            <person name="Negash T."/>
            <person name="Nguyen T."/>
            <person name="Nguyen N."/>
            <person name="Nicol R."/>
            <person name="Norbu C."/>
            <person name="Norbu N."/>
            <person name="Novod N."/>
            <person name="O'Neill B."/>
            <person name="Osman S."/>
            <person name="Markiewicz E."/>
            <person name="Oyono O.L."/>
            <person name="Patti C."/>
            <person name="Phunkhang P."/>
            <person name="Pierre F."/>
            <person name="Priest M."/>
            <person name="Raghuraman S."/>
            <person name="Rege F."/>
            <person name="Reyes R."/>
            <person name="Rise C."/>
            <person name="Rogov P."/>
            <person name="Ross K."/>
            <person name="Ryan E."/>
            <person name="Settipalli S."/>
            <person name="Shea T."/>
            <person name="Sherpa N."/>
            <person name="Shi L."/>
            <person name="Shih D."/>
            <person name="Sparrow T."/>
            <person name="Spaulding J."/>
            <person name="Stalker J."/>
            <person name="Stange-Thomann N."/>
            <person name="Stavropoulos S."/>
            <person name="Stone C."/>
            <person name="Strader C."/>
            <person name="Tesfaye S."/>
            <person name="Thomson T."/>
            <person name="Thoulutsang Y."/>
            <person name="Thoulutsang D."/>
            <person name="Topham K."/>
            <person name="Topping I."/>
            <person name="Tsamla T."/>
            <person name="Vassiliev H."/>
            <person name="Vo A."/>
            <person name="Wangchuk T."/>
            <person name="Wangdi T."/>
            <person name="Weiand M."/>
            <person name="Wilkinson J."/>
            <person name="Wilson A."/>
            <person name="Yadav S."/>
            <person name="Young G."/>
            <person name="Yu Q."/>
            <person name="Zembek L."/>
            <person name="Zhong D."/>
            <person name="Zimmer A."/>
            <person name="Zwirko Z."/>
            <person name="Jaffe D.B."/>
            <person name="Alvarez P."/>
            <person name="Brockman W."/>
            <person name="Butler J."/>
            <person name="Chin C."/>
            <person name="Gnerre S."/>
            <person name="Grabherr M."/>
            <person name="Kleber M."/>
            <person name="Mauceli E."/>
            <person name="MacCallum I."/>
        </authorList>
    </citation>
    <scope>NUCLEOTIDE SEQUENCE [LARGE SCALE GENOMIC DNA]</scope>
    <source>
        <strain evidence="3">Tai18E2 / Tucson 14021-0261.01</strain>
    </source>
</reference>
<organism evidence="2 3">
    <name type="scientific">Drosophila yakuba</name>
    <name type="common">Fruit fly</name>
    <dbReference type="NCBI Taxonomy" id="7245"/>
    <lineage>
        <taxon>Eukaryota</taxon>
        <taxon>Metazoa</taxon>
        <taxon>Ecdysozoa</taxon>
        <taxon>Arthropoda</taxon>
        <taxon>Hexapoda</taxon>
        <taxon>Insecta</taxon>
        <taxon>Pterygota</taxon>
        <taxon>Neoptera</taxon>
        <taxon>Endopterygota</taxon>
        <taxon>Diptera</taxon>
        <taxon>Brachycera</taxon>
        <taxon>Muscomorpha</taxon>
        <taxon>Ephydroidea</taxon>
        <taxon>Drosophilidae</taxon>
        <taxon>Drosophila</taxon>
        <taxon>Sophophora</taxon>
    </lineage>
</organism>
<dbReference type="EMBL" id="CM000157">
    <property type="protein sequence ID" value="KRJ97809.1"/>
    <property type="molecule type" value="Genomic_DNA"/>
</dbReference>